<evidence type="ECO:0008006" key="4">
    <source>
        <dbReference type="Google" id="ProtNLM"/>
    </source>
</evidence>
<evidence type="ECO:0000313" key="3">
    <source>
        <dbReference type="Proteomes" id="UP000199502"/>
    </source>
</evidence>
<dbReference type="AlphaFoldDB" id="A0A1G5K918"/>
<organism evidence="2 3">
    <name type="scientific">Paracoccus tibetensis</name>
    <dbReference type="NCBI Taxonomy" id="336292"/>
    <lineage>
        <taxon>Bacteria</taxon>
        <taxon>Pseudomonadati</taxon>
        <taxon>Pseudomonadota</taxon>
        <taxon>Alphaproteobacteria</taxon>
        <taxon>Rhodobacterales</taxon>
        <taxon>Paracoccaceae</taxon>
        <taxon>Paracoccus</taxon>
    </lineage>
</organism>
<dbReference type="Proteomes" id="UP000199502">
    <property type="component" value="Unassembled WGS sequence"/>
</dbReference>
<sequence>MPDQDRSRKPPDKGRTGKTLAEKVRPIQERAGQMGFVSDGSDDKAFMDEAWGEDDQDTEQRNLGAVRAVIKAGLDSGSGIPADQVFAELHARYAKKT</sequence>
<dbReference type="RefSeq" id="WP_175453451.1">
    <property type="nucleotide sequence ID" value="NZ_FMVT01000030.1"/>
</dbReference>
<feature type="region of interest" description="Disordered" evidence="1">
    <location>
        <begin position="1"/>
        <end position="20"/>
    </location>
</feature>
<keyword evidence="3" id="KW-1185">Reference proteome</keyword>
<accession>A0A1G5K918</accession>
<protein>
    <recommendedName>
        <fullName evidence="4">Antitoxin ParD1/3/4</fullName>
    </recommendedName>
</protein>
<name>A0A1G5K918_9RHOB</name>
<proteinExistence type="predicted"/>
<dbReference type="EMBL" id="FMVT01000030">
    <property type="protein sequence ID" value="SCY97122.1"/>
    <property type="molecule type" value="Genomic_DNA"/>
</dbReference>
<evidence type="ECO:0000313" key="2">
    <source>
        <dbReference type="EMBL" id="SCY97122.1"/>
    </source>
</evidence>
<dbReference type="STRING" id="336292.SAMN05660710_03800"/>
<gene>
    <name evidence="2" type="ORF">SAMN05660710_03800</name>
</gene>
<evidence type="ECO:0000256" key="1">
    <source>
        <dbReference type="SAM" id="MobiDB-lite"/>
    </source>
</evidence>
<reference evidence="2 3" key="1">
    <citation type="submission" date="2016-10" db="EMBL/GenBank/DDBJ databases">
        <authorList>
            <person name="de Groot N.N."/>
        </authorList>
    </citation>
    <scope>NUCLEOTIDE SEQUENCE [LARGE SCALE GENOMIC DNA]</scope>
    <source>
        <strain evidence="2 3">CGMCC 1.8925</strain>
    </source>
</reference>